<dbReference type="EMBL" id="KN665711">
    <property type="protein sequence ID" value="KHN08800.1"/>
    <property type="molecule type" value="Genomic_DNA"/>
</dbReference>
<organism evidence="3">
    <name type="scientific">Glycine soja</name>
    <name type="common">Wild soybean</name>
    <dbReference type="NCBI Taxonomy" id="3848"/>
    <lineage>
        <taxon>Eukaryota</taxon>
        <taxon>Viridiplantae</taxon>
        <taxon>Streptophyta</taxon>
        <taxon>Embryophyta</taxon>
        <taxon>Tracheophyta</taxon>
        <taxon>Spermatophyta</taxon>
        <taxon>Magnoliopsida</taxon>
        <taxon>eudicotyledons</taxon>
        <taxon>Gunneridae</taxon>
        <taxon>Pentapetalae</taxon>
        <taxon>rosids</taxon>
        <taxon>fabids</taxon>
        <taxon>Fabales</taxon>
        <taxon>Fabaceae</taxon>
        <taxon>Papilionoideae</taxon>
        <taxon>50 kb inversion clade</taxon>
        <taxon>NPAAA clade</taxon>
        <taxon>indigoferoid/millettioid clade</taxon>
        <taxon>Phaseoleae</taxon>
        <taxon>Glycine</taxon>
        <taxon>Glycine subgen. Soja</taxon>
    </lineage>
</organism>
<reference evidence="3" key="1">
    <citation type="submission" date="2014-07" db="EMBL/GenBank/DDBJ databases">
        <title>Identification of a novel salt tolerance gene in wild soybean by whole-genome sequencing.</title>
        <authorList>
            <person name="Lam H.-M."/>
            <person name="Qi X."/>
            <person name="Li M.-W."/>
            <person name="Liu X."/>
            <person name="Xie M."/>
            <person name="Ni M."/>
            <person name="Xu X."/>
        </authorList>
    </citation>
    <scope>NUCLEOTIDE SEQUENCE [LARGE SCALE GENOMIC DNA]</scope>
    <source>
        <tissue evidence="3">Root</tissue>
    </source>
</reference>
<dbReference type="Pfam" id="PF14223">
    <property type="entry name" value="Retrotran_gag_2"/>
    <property type="match status" value="1"/>
</dbReference>
<protein>
    <recommendedName>
        <fullName evidence="2">Retrovirus-related Pol polyprotein from transposon TNT 1-94-like beta-barrel domain-containing protein</fullName>
    </recommendedName>
</protein>
<dbReference type="Pfam" id="PF22936">
    <property type="entry name" value="Pol_BBD"/>
    <property type="match status" value="1"/>
</dbReference>
<sequence>GIANKIRLLGDDFADSRIVEKILVTVSERYEASIVSLENTKDLSKITLAEVVHALQAQEQRRLMREDRVVEGALQAKHHDFGNNKKKNFKKNQPASNENDANNQNKGKGKRKNYPLCQHCGKMGHPPFKCWRRPNAKCSKCNQLGHEAVICKSKFQQPEANAQVVEQDEEDHIFAATCFECWLIDSGCTNHMTYDKSTFKDLKPIDVLKIKIGNGDYIQAKGKGTISIST</sequence>
<dbReference type="GO" id="GO:0003676">
    <property type="term" value="F:nucleic acid binding"/>
    <property type="evidence" value="ECO:0007669"/>
    <property type="project" value="InterPro"/>
</dbReference>
<dbReference type="Gene3D" id="4.10.60.10">
    <property type="entry name" value="Zinc finger, CCHC-type"/>
    <property type="match status" value="1"/>
</dbReference>
<dbReference type="SUPFAM" id="SSF57756">
    <property type="entry name" value="Retrovirus zinc finger-like domains"/>
    <property type="match status" value="1"/>
</dbReference>
<feature type="non-terminal residue" evidence="3">
    <location>
        <position position="230"/>
    </location>
</feature>
<proteinExistence type="predicted"/>
<name>A0A0B2PI02_GLYSO</name>
<dbReference type="InterPro" id="IPR036875">
    <property type="entry name" value="Znf_CCHC_sf"/>
</dbReference>
<dbReference type="AlphaFoldDB" id="A0A0B2PI02"/>
<dbReference type="PANTHER" id="PTHR35317:SF11">
    <property type="entry name" value="CCHC-TYPE DOMAIN-CONTAINING PROTEIN"/>
    <property type="match status" value="1"/>
</dbReference>
<accession>A0A0B2PI02</accession>
<feature type="domain" description="Retrovirus-related Pol polyprotein from transposon TNT 1-94-like beta-barrel" evidence="2">
    <location>
        <begin position="182"/>
        <end position="229"/>
    </location>
</feature>
<dbReference type="GO" id="GO:0008270">
    <property type="term" value="F:zinc ion binding"/>
    <property type="evidence" value="ECO:0007669"/>
    <property type="project" value="InterPro"/>
</dbReference>
<dbReference type="Proteomes" id="UP000053555">
    <property type="component" value="Unassembled WGS sequence"/>
</dbReference>
<evidence type="ECO:0000313" key="3">
    <source>
        <dbReference type="EMBL" id="KHN08800.1"/>
    </source>
</evidence>
<evidence type="ECO:0000256" key="1">
    <source>
        <dbReference type="SAM" id="MobiDB-lite"/>
    </source>
</evidence>
<dbReference type="PANTHER" id="PTHR35317">
    <property type="entry name" value="OS04G0629600 PROTEIN"/>
    <property type="match status" value="1"/>
</dbReference>
<gene>
    <name evidence="3" type="ORF">glysoja_044154</name>
</gene>
<feature type="region of interest" description="Disordered" evidence="1">
    <location>
        <begin position="75"/>
        <end position="110"/>
    </location>
</feature>
<feature type="non-terminal residue" evidence="3">
    <location>
        <position position="1"/>
    </location>
</feature>
<evidence type="ECO:0000259" key="2">
    <source>
        <dbReference type="Pfam" id="PF22936"/>
    </source>
</evidence>
<dbReference type="InterPro" id="IPR054722">
    <property type="entry name" value="PolX-like_BBD"/>
</dbReference>